<dbReference type="PANTHER" id="PTHR43194">
    <property type="entry name" value="HYDROLASE ALPHA/BETA FOLD FAMILY"/>
    <property type="match status" value="1"/>
</dbReference>
<keyword evidence="2" id="KW-0614">Plasmid</keyword>
<accession>G8XGY2</accession>
<dbReference type="HOGENOM" id="CLU_020336_13_3_11"/>
<geneLocation type="plasmid" evidence="2 3">
    <name>pSCATT</name>
</geneLocation>
<dbReference type="PATRIC" id="fig|1003195.29.peg.6413"/>
<keyword evidence="2" id="KW-0378">Hydrolase</keyword>
<name>G8XGY2_STREN</name>
<proteinExistence type="predicted"/>
<dbReference type="InterPro" id="IPR000073">
    <property type="entry name" value="AB_hydrolase_1"/>
</dbReference>
<evidence type="ECO:0000313" key="3">
    <source>
        <dbReference type="Proteomes" id="UP000007842"/>
    </source>
</evidence>
<reference evidence="3" key="1">
    <citation type="submission" date="2011-12" db="EMBL/GenBank/DDBJ databases">
        <title>Complete genome sequence of Streptomyces cattleya strain DSM 46488.</title>
        <authorList>
            <person name="Ou H.-Y."/>
            <person name="Li P."/>
            <person name="Zhao C."/>
            <person name="O'Hagan D."/>
            <person name="Deng Z."/>
        </authorList>
    </citation>
    <scope>NUCLEOTIDE SEQUENCE [LARGE SCALE GENOMIC DNA]</scope>
    <source>
        <strain evidence="3">ATCC 35852 / DSM 46488 / JCM 4925 / NBRC 14057 / NRRL 8057</strain>
        <plasmid evidence="3">Plasmid pSCATT</plasmid>
    </source>
</reference>
<dbReference type="KEGG" id="scy:SCATT_p06160"/>
<gene>
    <name evidence="2" type="ordered locus">SCATT_p06160</name>
</gene>
<protein>
    <submittedName>
        <fullName evidence="2">Putative hydrolase</fullName>
    </submittedName>
</protein>
<dbReference type="PANTHER" id="PTHR43194:SF2">
    <property type="entry name" value="PEROXISOMAL MEMBRANE PROTEIN LPX1"/>
    <property type="match status" value="1"/>
</dbReference>
<dbReference type="Gene3D" id="3.40.50.1820">
    <property type="entry name" value="alpha/beta hydrolase"/>
    <property type="match status" value="1"/>
</dbReference>
<dbReference type="InterPro" id="IPR029058">
    <property type="entry name" value="AB_hydrolase_fold"/>
</dbReference>
<dbReference type="Proteomes" id="UP000007842">
    <property type="component" value="Plasmid pSCATT"/>
</dbReference>
<feature type="domain" description="AB hydrolase-1" evidence="1">
    <location>
        <begin position="17"/>
        <end position="252"/>
    </location>
</feature>
<dbReference type="AlphaFoldDB" id="G8XGY2"/>
<dbReference type="GO" id="GO:0016787">
    <property type="term" value="F:hydrolase activity"/>
    <property type="evidence" value="ECO:0007669"/>
    <property type="project" value="UniProtKB-KW"/>
</dbReference>
<evidence type="ECO:0000259" key="1">
    <source>
        <dbReference type="Pfam" id="PF00561"/>
    </source>
</evidence>
<dbReference type="EMBL" id="CP003229">
    <property type="protein sequence ID" value="AEW98809.1"/>
    <property type="molecule type" value="Genomic_DNA"/>
</dbReference>
<dbReference type="Pfam" id="PF00561">
    <property type="entry name" value="Abhydrolase_1"/>
    <property type="match status" value="1"/>
</dbReference>
<dbReference type="InterPro" id="IPR050228">
    <property type="entry name" value="Carboxylesterase_BioH"/>
</dbReference>
<evidence type="ECO:0000313" key="2">
    <source>
        <dbReference type="EMBL" id="AEW98809.1"/>
    </source>
</evidence>
<organism evidence="2 3">
    <name type="scientific">Streptantibioticus cattleyicolor (strain ATCC 35852 / DSM 46488 / JCM 4925 / NBRC 14057 / NRRL 8057)</name>
    <name type="common">Streptomyces cattleya</name>
    <dbReference type="NCBI Taxonomy" id="1003195"/>
    <lineage>
        <taxon>Bacteria</taxon>
        <taxon>Bacillati</taxon>
        <taxon>Actinomycetota</taxon>
        <taxon>Actinomycetes</taxon>
        <taxon>Kitasatosporales</taxon>
        <taxon>Streptomycetaceae</taxon>
        <taxon>Streptantibioticus</taxon>
    </lineage>
</organism>
<dbReference type="SUPFAM" id="SSF53474">
    <property type="entry name" value="alpha/beta-Hydrolases"/>
    <property type="match status" value="1"/>
</dbReference>
<sequence length="281" mass="31306">MRLPSGTLRYHERGTGPVLVFVHGYLVNADIWRKLVPLLASDFRCLTPDWPLGSHDVPMDPGADLSPPGMARLIADFLAALDLRDATLVGNDSGGAYSQIAAAEHPGRVGRLVLACCETPQCTWPPTPGGFPLLKATAVHPLPYWALYQVLRVRRTWRWRNTYGWLAKYPIDGVTMRSYLDPVLTRPEIRFDGRKAIGSVSARYVRQAAVRLARDFDKPVLLAWAAEDHVFPLSHARGYAETLGAPLHTIEDSYTYLSEDQPERLAQVLRAWLDSPDAKPS</sequence>
<keyword evidence="3" id="KW-1185">Reference proteome</keyword>